<dbReference type="Proteomes" id="UP000425178">
    <property type="component" value="Chromosome"/>
</dbReference>
<dbReference type="Gene3D" id="1.10.490.10">
    <property type="entry name" value="Globins"/>
    <property type="match status" value="1"/>
</dbReference>
<sequence length="194" mass="21946">MSDTPAGYSYDEELPASPVTEDQLNKLLTDVMWSEADVAAIRRAGEILKPRVAELMDVWYGFIGSTPHLVSVFQGADGQPDGDYLAAVRERFERWVVDLCTRDFDARWLAYQEEIALRHHTSKKNRTDNVDSPVPHVPMSHIFALVVPVTLSVRQFLAEDGTDEAEVEAMHQAWFKAVTVTLVLWTRPFAGDLW</sequence>
<dbReference type="SUPFAM" id="SSF46458">
    <property type="entry name" value="Globin-like"/>
    <property type="match status" value="1"/>
</dbReference>
<proteinExistence type="predicted"/>
<dbReference type="RefSeq" id="WP_156228045.1">
    <property type="nucleotide sequence ID" value="NZ_CP046453.1"/>
</dbReference>
<dbReference type="KEGG" id="ccoe:CETAM_06420"/>
<keyword evidence="3" id="KW-1185">Reference proteome</keyword>
<dbReference type="GO" id="GO:0019825">
    <property type="term" value="F:oxygen binding"/>
    <property type="evidence" value="ECO:0007669"/>
    <property type="project" value="InterPro"/>
</dbReference>
<reference evidence="2 3" key="1">
    <citation type="journal article" date="2021" name="Int. J. Syst. Evol. Microbiol.">
        <title>Classification of three corynebacterial strains isolated from a small paddock in North Rhine-Westphalia: proposal of &lt;i&gt;Corynebacterium kalinowskii&lt;/i&gt; sp. nov., &lt;i&gt;Corynebacterium comes&lt;/i&gt; sp. nov. and &lt;i&gt;Corynebacterium occultum&lt;/i&gt; sp. nov.</title>
        <authorList>
            <person name="Schaffert L."/>
            <person name="Ruwe M."/>
            <person name="Milse J."/>
            <person name="Hanuschka K."/>
            <person name="Ortseifen V."/>
            <person name="Droste J."/>
            <person name="Brandt D."/>
            <person name="Schl L."/>
            <person name="Kutter Y."/>
            <person name="Vinke S."/>
            <person name="Vieh P."/>
            <person name="Jacob L."/>
            <person name="L N.C."/>
            <person name="Schulte-Berndt E."/>
            <person name="Hain C."/>
            <person name="Linder M."/>
            <person name="Schmidt P."/>
            <person name="Wollenschl L."/>
            <person name="Luttermann T."/>
            <person name="Thieme E."/>
            <person name="Hassa J."/>
            <person name="Haak M."/>
            <person name="Wittchen M."/>
            <person name="Mentz A."/>
            <person name="Persicke M."/>
            <person name="Busche T."/>
            <person name="R C."/>
        </authorList>
    </citation>
    <scope>NUCLEOTIDE SEQUENCE [LARGE SCALE GENOMIC DNA]</scope>
    <source>
        <strain evidence="2 3">2019</strain>
    </source>
</reference>
<organism evidence="2 3">
    <name type="scientific">Corynebacterium comes</name>
    <dbReference type="NCBI Taxonomy" id="2675218"/>
    <lineage>
        <taxon>Bacteria</taxon>
        <taxon>Bacillati</taxon>
        <taxon>Actinomycetota</taxon>
        <taxon>Actinomycetes</taxon>
        <taxon>Mycobacteriales</taxon>
        <taxon>Corynebacteriaceae</taxon>
        <taxon>Corynebacterium</taxon>
    </lineage>
</organism>
<evidence type="ECO:0000259" key="1">
    <source>
        <dbReference type="Pfam" id="PF11563"/>
    </source>
</evidence>
<gene>
    <name evidence="2" type="ORF">CETAM_06420</name>
</gene>
<name>A0A6B8VXV2_9CORY</name>
<dbReference type="AlphaFoldDB" id="A0A6B8VXV2"/>
<dbReference type="InterPro" id="IPR044398">
    <property type="entry name" value="Globin-sensor_dom"/>
</dbReference>
<dbReference type="GO" id="GO:0020037">
    <property type="term" value="F:heme binding"/>
    <property type="evidence" value="ECO:0007669"/>
    <property type="project" value="InterPro"/>
</dbReference>
<evidence type="ECO:0000313" key="2">
    <source>
        <dbReference type="EMBL" id="QGU04547.1"/>
    </source>
</evidence>
<dbReference type="InterPro" id="IPR009050">
    <property type="entry name" value="Globin-like_sf"/>
</dbReference>
<accession>A0A6B8VXV2</accession>
<evidence type="ECO:0000313" key="3">
    <source>
        <dbReference type="Proteomes" id="UP000425178"/>
    </source>
</evidence>
<dbReference type="EMBL" id="CP046453">
    <property type="protein sequence ID" value="QGU04547.1"/>
    <property type="molecule type" value="Genomic_DNA"/>
</dbReference>
<protein>
    <submittedName>
        <fullName evidence="2">Protoglobin</fullName>
    </submittedName>
</protein>
<dbReference type="InterPro" id="IPR012292">
    <property type="entry name" value="Globin/Proto"/>
</dbReference>
<dbReference type="Pfam" id="PF11563">
    <property type="entry name" value="Protoglobin"/>
    <property type="match status" value="1"/>
</dbReference>
<feature type="domain" description="Globin-sensor" evidence="1">
    <location>
        <begin position="21"/>
        <end position="189"/>
    </location>
</feature>